<dbReference type="Gene3D" id="3.40.50.10420">
    <property type="entry name" value="NagB/RpiA/CoA transferase-like"/>
    <property type="match status" value="1"/>
</dbReference>
<protein>
    <submittedName>
        <fullName evidence="5">5-formyltetrahydrofolate cyclo-ligase</fullName>
    </submittedName>
</protein>
<reference evidence="5" key="1">
    <citation type="submission" date="2021-02" db="EMBL/GenBank/DDBJ databases">
        <title>Infant gut strain persistence is associated with maternal origin, phylogeny, and functional potential including surface adhesion and iron acquisition.</title>
        <authorList>
            <person name="Lou Y.C."/>
        </authorList>
    </citation>
    <scope>NUCLEOTIDE SEQUENCE</scope>
    <source>
        <strain evidence="5">L2_039_000G1_dasL2_039_000G1_concoct_11</strain>
    </source>
</reference>
<organism evidence="5 6">
    <name type="scientific">Slackia piriformis</name>
    <dbReference type="NCBI Taxonomy" id="626934"/>
    <lineage>
        <taxon>Bacteria</taxon>
        <taxon>Bacillati</taxon>
        <taxon>Actinomycetota</taxon>
        <taxon>Coriobacteriia</taxon>
        <taxon>Eggerthellales</taxon>
        <taxon>Eggerthellaceae</taxon>
        <taxon>Slackia</taxon>
    </lineage>
</organism>
<dbReference type="PANTHER" id="PTHR23407">
    <property type="entry name" value="ATPASE INHIBITOR/5-FORMYLTETRAHYDROFOLATE CYCLO-LIGASE"/>
    <property type="match status" value="1"/>
</dbReference>
<dbReference type="GO" id="GO:0005524">
    <property type="term" value="F:ATP binding"/>
    <property type="evidence" value="ECO:0007669"/>
    <property type="project" value="UniProtKB-KW"/>
</dbReference>
<evidence type="ECO:0000256" key="3">
    <source>
        <dbReference type="ARBA" id="ARBA00022840"/>
    </source>
</evidence>
<gene>
    <name evidence="5" type="ORF">KH142_04660</name>
</gene>
<feature type="binding site" evidence="4">
    <location>
        <begin position="180"/>
        <end position="188"/>
    </location>
    <ligand>
        <name>ATP</name>
        <dbReference type="ChEBI" id="CHEBI:30616"/>
    </ligand>
</feature>
<feature type="binding site" evidence="4">
    <location>
        <position position="90"/>
    </location>
    <ligand>
        <name>substrate</name>
    </ligand>
</feature>
<dbReference type="GO" id="GO:0030272">
    <property type="term" value="F:5-formyltetrahydrofolate cyclo-ligase activity"/>
    <property type="evidence" value="ECO:0007669"/>
    <property type="project" value="TreeGrafter"/>
</dbReference>
<dbReference type="AlphaFoldDB" id="A0A943UZ79"/>
<dbReference type="InterPro" id="IPR037171">
    <property type="entry name" value="NagB/RpiA_transferase-like"/>
</dbReference>
<comment type="similarity">
    <text evidence="1">Belongs to the 5-formyltetrahydrofolate cyclo-ligase family.</text>
</comment>
<accession>A0A943UZ79</accession>
<dbReference type="Pfam" id="PF01812">
    <property type="entry name" value="5-FTHF_cyc-lig"/>
    <property type="match status" value="1"/>
</dbReference>
<dbReference type="GO" id="GO:0035999">
    <property type="term" value="P:tetrahydrofolate interconversion"/>
    <property type="evidence" value="ECO:0007669"/>
    <property type="project" value="TreeGrafter"/>
</dbReference>
<evidence type="ECO:0000313" key="6">
    <source>
        <dbReference type="Proteomes" id="UP000727506"/>
    </source>
</evidence>
<evidence type="ECO:0000256" key="2">
    <source>
        <dbReference type="ARBA" id="ARBA00022741"/>
    </source>
</evidence>
<comment type="caution">
    <text evidence="5">The sequence shown here is derived from an EMBL/GenBank/DDBJ whole genome shotgun (WGS) entry which is preliminary data.</text>
</comment>
<dbReference type="PANTHER" id="PTHR23407:SF1">
    <property type="entry name" value="5-FORMYLTETRAHYDROFOLATE CYCLO-LIGASE"/>
    <property type="match status" value="1"/>
</dbReference>
<dbReference type="Proteomes" id="UP000727506">
    <property type="component" value="Unassembled WGS sequence"/>
</dbReference>
<dbReference type="GO" id="GO:0009396">
    <property type="term" value="P:folic acid-containing compound biosynthetic process"/>
    <property type="evidence" value="ECO:0007669"/>
    <property type="project" value="TreeGrafter"/>
</dbReference>
<dbReference type="EMBL" id="JAGZSV010000064">
    <property type="protein sequence ID" value="MBS6940765.1"/>
    <property type="molecule type" value="Genomic_DNA"/>
</dbReference>
<evidence type="ECO:0000313" key="5">
    <source>
        <dbReference type="EMBL" id="MBS6940765.1"/>
    </source>
</evidence>
<dbReference type="InterPro" id="IPR002698">
    <property type="entry name" value="FTHF_cligase"/>
</dbReference>
<proteinExistence type="inferred from homology"/>
<evidence type="ECO:0000256" key="4">
    <source>
        <dbReference type="PIRSR" id="PIRSR006806-1"/>
    </source>
</evidence>
<sequence>MTNNEECPVAEAKRRTREFARSERARIPARVREAKSRAICEEIERIFGIATGDRPSGPNAGMLGRCRPDSECGRLRRGDAVALYAAFNDEVDLGLLTQRCYEAELRVAFPCMNPRSAPFPMCMREVPPRDWIDSSAPFLADPLARLELDDKRLGGFPVVDPADLNAIVVPLVAFDEARLRLGYGGGNYDSFLPLAGPKCLIVGAAFREQRVESVPSESHDLALPSIVFA</sequence>
<name>A0A943UZ79_9ACTN</name>
<keyword evidence="3 4" id="KW-0067">ATP-binding</keyword>
<dbReference type="InterPro" id="IPR024185">
    <property type="entry name" value="FTHF_cligase-like_sf"/>
</dbReference>
<evidence type="ECO:0000256" key="1">
    <source>
        <dbReference type="ARBA" id="ARBA00010638"/>
    </source>
</evidence>
<dbReference type="SUPFAM" id="SSF100950">
    <property type="entry name" value="NagB/RpiA/CoA transferase-like"/>
    <property type="match status" value="1"/>
</dbReference>
<keyword evidence="2 4" id="KW-0547">Nucleotide-binding</keyword>